<dbReference type="InterPro" id="IPR013525">
    <property type="entry name" value="ABC2_TM"/>
</dbReference>
<evidence type="ECO:0000313" key="8">
    <source>
        <dbReference type="EMBL" id="BAM46423.1"/>
    </source>
</evidence>
<evidence type="ECO:0000256" key="5">
    <source>
        <dbReference type="ARBA" id="ARBA00023136"/>
    </source>
</evidence>
<dbReference type="eggNOG" id="COG0842">
    <property type="taxonomic scope" value="Bacteria"/>
</dbReference>
<keyword evidence="9" id="KW-1185">Reference proteome</keyword>
<name>K0J5Z4_AMPXN</name>
<feature type="transmembrane region" description="Helical" evidence="6">
    <location>
        <begin position="305"/>
        <end position="327"/>
    </location>
</feature>
<dbReference type="Gene3D" id="3.40.1710.10">
    <property type="entry name" value="abc type-2 transporter like domain"/>
    <property type="match status" value="1"/>
</dbReference>
<dbReference type="AlphaFoldDB" id="K0J5Z4"/>
<evidence type="ECO:0000259" key="7">
    <source>
        <dbReference type="Pfam" id="PF12698"/>
    </source>
</evidence>
<evidence type="ECO:0000256" key="3">
    <source>
        <dbReference type="ARBA" id="ARBA00022692"/>
    </source>
</evidence>
<keyword evidence="4 6" id="KW-1133">Transmembrane helix</keyword>
<organism evidence="8 9">
    <name type="scientific">Amphibacillus xylanus (strain ATCC 51415 / DSM 6626 / JCM 7361 / LMG 17667 / NBRC 15112 / Ep01)</name>
    <dbReference type="NCBI Taxonomy" id="698758"/>
    <lineage>
        <taxon>Bacteria</taxon>
        <taxon>Bacillati</taxon>
        <taxon>Bacillota</taxon>
        <taxon>Bacilli</taxon>
        <taxon>Bacillales</taxon>
        <taxon>Bacillaceae</taxon>
        <taxon>Amphibacillus</taxon>
    </lineage>
</organism>
<sequence length="424" mass="47065">MWNLIKKDFLTISRDRSEILILLAMPMILIAILGFALGSIIFGTTEMDPIPVALVIENDIDQDIEQLQEDLLVAGLPEQVIGQMLESSATIDPFVSLQAVLQSPELEVVIDLQEDYSQEEAEAALANDEVSAIITIPEQLSYQTLKAFYLGEESNANIEVLVQDHEQIQARIVEGIMASFSEHYNLELSIALTTENEAVETTVTEENFGKIVHFSTEEPVSSFQYYTFGMAVMFALYVASTISSNAFKEKESYVFARLMMTGERPLRYLLSKAVSATILTLVQLTFLFSVSTLCFNIFSNKSLEFWLTLISITFVYALVVGALATLLTSIAIQFNNDAISGFFAGGAVVIFSFLGGSMTPVEQMSPIMREIGNWTPNGAVMTAYLQLMQGFSINEFLPMLYRVMGMAVVFTCIAVAIFPKRRLM</sequence>
<dbReference type="InterPro" id="IPR051449">
    <property type="entry name" value="ABC-2_transporter_component"/>
</dbReference>
<keyword evidence="2" id="KW-1003">Cell membrane</keyword>
<dbReference type="EMBL" id="AP012050">
    <property type="protein sequence ID" value="BAM46423.1"/>
    <property type="molecule type" value="Genomic_DNA"/>
</dbReference>
<feature type="transmembrane region" description="Helical" evidence="6">
    <location>
        <begin position="225"/>
        <end position="247"/>
    </location>
</feature>
<evidence type="ECO:0000313" key="9">
    <source>
        <dbReference type="Proteomes" id="UP000006294"/>
    </source>
</evidence>
<protein>
    <submittedName>
        <fullName evidence="8">Putative ABC transporter permease protein</fullName>
    </submittedName>
</protein>
<dbReference type="KEGG" id="axl:AXY_02910"/>
<dbReference type="GO" id="GO:0140359">
    <property type="term" value="F:ABC-type transporter activity"/>
    <property type="evidence" value="ECO:0007669"/>
    <property type="project" value="InterPro"/>
</dbReference>
<comment type="subcellular location">
    <subcellularLocation>
        <location evidence="1">Cell membrane</location>
        <topology evidence="1">Multi-pass membrane protein</topology>
    </subcellularLocation>
</comment>
<reference evidence="8 9" key="1">
    <citation type="submission" date="2011-01" db="EMBL/GenBank/DDBJ databases">
        <title>Whole genome sequence of Amphibacillus xylinus NBRC 15112.</title>
        <authorList>
            <person name="Nakazawa H."/>
            <person name="Katano Y."/>
            <person name="Nakamura S."/>
            <person name="Sasagawa M."/>
            <person name="Fukada J."/>
            <person name="Arai T."/>
            <person name="Sasakura N."/>
            <person name="Mochizuki D."/>
            <person name="Hosoyama A."/>
            <person name="Harada K."/>
            <person name="Horikawa H."/>
            <person name="Kato Y."/>
            <person name="Harada T."/>
            <person name="Sasaki K."/>
            <person name="Sekiguchi M."/>
            <person name="Hodoyama M."/>
            <person name="Nishiko R."/>
            <person name="Narita H."/>
            <person name="Hanamaki A."/>
            <person name="Hata C."/>
            <person name="Konno Y."/>
            <person name="Niimura Y."/>
            <person name="Yamazaki S."/>
            <person name="Fujita N."/>
        </authorList>
    </citation>
    <scope>NUCLEOTIDE SEQUENCE [LARGE SCALE GENOMIC DNA]</scope>
    <source>
        <strain evidence="9">ATCC 51415 / DSM 6626 / JCM 7361 / LMG 17667 / NBRC 15112 / Ep01</strain>
    </source>
</reference>
<evidence type="ECO:0000256" key="1">
    <source>
        <dbReference type="ARBA" id="ARBA00004651"/>
    </source>
</evidence>
<dbReference type="STRING" id="698758.AXY_02910"/>
<gene>
    <name evidence="8" type="ordered locus">AXY_02910</name>
</gene>
<dbReference type="RefSeq" id="WP_015009029.1">
    <property type="nucleotide sequence ID" value="NC_018704.1"/>
</dbReference>
<keyword evidence="3 6" id="KW-0812">Transmembrane</keyword>
<dbReference type="GO" id="GO:0005886">
    <property type="term" value="C:plasma membrane"/>
    <property type="evidence" value="ECO:0007669"/>
    <property type="project" value="UniProtKB-SubCell"/>
</dbReference>
<feature type="transmembrane region" description="Helical" evidence="6">
    <location>
        <begin position="268"/>
        <end position="299"/>
    </location>
</feature>
<dbReference type="PANTHER" id="PTHR30294:SF29">
    <property type="entry name" value="MULTIDRUG ABC TRANSPORTER PERMEASE YBHS-RELATED"/>
    <property type="match status" value="1"/>
</dbReference>
<keyword evidence="5 6" id="KW-0472">Membrane</keyword>
<feature type="transmembrane region" description="Helical" evidence="6">
    <location>
        <begin position="399"/>
        <end position="418"/>
    </location>
</feature>
<evidence type="ECO:0000256" key="6">
    <source>
        <dbReference type="SAM" id="Phobius"/>
    </source>
</evidence>
<dbReference type="PANTHER" id="PTHR30294">
    <property type="entry name" value="MEMBRANE COMPONENT OF ABC TRANSPORTER YHHJ-RELATED"/>
    <property type="match status" value="1"/>
</dbReference>
<evidence type="ECO:0000256" key="2">
    <source>
        <dbReference type="ARBA" id="ARBA00022475"/>
    </source>
</evidence>
<dbReference type="OrthoDB" id="3078158at2"/>
<dbReference type="HOGENOM" id="CLU_039483_0_4_9"/>
<feature type="domain" description="ABC-2 type transporter transmembrane" evidence="7">
    <location>
        <begin position="19"/>
        <end position="415"/>
    </location>
</feature>
<accession>K0J5Z4</accession>
<dbReference type="Proteomes" id="UP000006294">
    <property type="component" value="Chromosome"/>
</dbReference>
<dbReference type="Pfam" id="PF12698">
    <property type="entry name" value="ABC2_membrane_3"/>
    <property type="match status" value="1"/>
</dbReference>
<feature type="transmembrane region" description="Helical" evidence="6">
    <location>
        <begin position="339"/>
        <end position="358"/>
    </location>
</feature>
<feature type="transmembrane region" description="Helical" evidence="6">
    <location>
        <begin position="20"/>
        <end position="42"/>
    </location>
</feature>
<proteinExistence type="predicted"/>
<evidence type="ECO:0000256" key="4">
    <source>
        <dbReference type="ARBA" id="ARBA00022989"/>
    </source>
</evidence>